<dbReference type="EMBL" id="BTGD01000005">
    <property type="protein sequence ID" value="GMM55319.1"/>
    <property type="molecule type" value="Genomic_DNA"/>
</dbReference>
<dbReference type="SUPFAM" id="SSF56399">
    <property type="entry name" value="ADP-ribosylation"/>
    <property type="match status" value="1"/>
</dbReference>
<dbReference type="InterPro" id="IPR042080">
    <property type="entry name" value="RNA_2'-PTrans_N"/>
</dbReference>
<keyword evidence="4" id="KW-0808">Transferase</keyword>
<dbReference type="PANTHER" id="PTHR12684">
    <property type="entry name" value="PUTATIVE PHOSPHOTRANSFERASE"/>
    <property type="match status" value="1"/>
</dbReference>
<dbReference type="Gene3D" id="1.10.10.970">
    <property type="entry name" value="RNA 2'-phosphotransferase, Tpt1/KptA family, N-terminal domain"/>
    <property type="match status" value="1"/>
</dbReference>
<dbReference type="GO" id="GO:0006388">
    <property type="term" value="P:tRNA splicing, via endonucleolytic cleavage and ligation"/>
    <property type="evidence" value="ECO:0007669"/>
    <property type="project" value="TreeGrafter"/>
</dbReference>
<reference evidence="7 8" key="1">
    <citation type="journal article" date="2023" name="Elife">
        <title>Identification of key yeast species and microbe-microbe interactions impacting larval growth of Drosophila in the wild.</title>
        <authorList>
            <person name="Mure A."/>
            <person name="Sugiura Y."/>
            <person name="Maeda R."/>
            <person name="Honda K."/>
            <person name="Sakurai N."/>
            <person name="Takahashi Y."/>
            <person name="Watada M."/>
            <person name="Katoh T."/>
            <person name="Gotoh A."/>
            <person name="Gotoh Y."/>
            <person name="Taniguchi I."/>
            <person name="Nakamura K."/>
            <person name="Hayashi T."/>
            <person name="Katayama T."/>
            <person name="Uemura T."/>
            <person name="Hattori Y."/>
        </authorList>
    </citation>
    <scope>NUCLEOTIDE SEQUENCE [LARGE SCALE GENOMIC DNA]</scope>
    <source>
        <strain evidence="7 8">KH-74</strain>
    </source>
</reference>
<evidence type="ECO:0000256" key="5">
    <source>
        <dbReference type="ARBA" id="ARBA00023027"/>
    </source>
</evidence>
<evidence type="ECO:0000313" key="7">
    <source>
        <dbReference type="EMBL" id="GMM55319.1"/>
    </source>
</evidence>
<evidence type="ECO:0000256" key="3">
    <source>
        <dbReference type="ARBA" id="ARBA00012007"/>
    </source>
</evidence>
<comment type="similarity">
    <text evidence="2">Belongs to the KptA/TPT1 family.</text>
</comment>
<dbReference type="PANTHER" id="PTHR12684:SF2">
    <property type="entry name" value="TRNA 2'-PHOSPHOTRANSFERASE 1"/>
    <property type="match status" value="1"/>
</dbReference>
<dbReference type="AlphaFoldDB" id="A0AAV5RUK0"/>
<dbReference type="GO" id="GO:0000215">
    <property type="term" value="F:tRNA 2'-phosphotransferase activity"/>
    <property type="evidence" value="ECO:0007669"/>
    <property type="project" value="UniProtKB-EC"/>
</dbReference>
<comment type="catalytic activity">
    <reaction evidence="6">
        <text>2'-phospho-[ligated tRNA] + NAD(+) = mature tRNA + ADP-alpha-D-ribose 1'',2''-cyclic phosphate + nicotinamide</text>
        <dbReference type="Rhea" id="RHEA:23324"/>
        <dbReference type="Rhea" id="RHEA-COMP:11106"/>
        <dbReference type="Rhea" id="RHEA-COMP:11107"/>
        <dbReference type="ChEBI" id="CHEBI:17154"/>
        <dbReference type="ChEBI" id="CHEBI:57540"/>
        <dbReference type="ChEBI" id="CHEBI:76596"/>
        <dbReference type="ChEBI" id="CHEBI:82883"/>
        <dbReference type="ChEBI" id="CHEBI:85027"/>
        <dbReference type="EC" id="2.7.1.160"/>
    </reaction>
</comment>
<keyword evidence="8" id="KW-1185">Reference proteome</keyword>
<comment type="function">
    <text evidence="1">Catalyzes the last step of tRNA splicing, the transfer of the splice junction 2'-phosphate from ligated tRNA to NAD to produce ADP-ribose 1''-2'' cyclic phosphate.</text>
</comment>
<dbReference type="FunFam" id="1.10.10.970:FF:000002">
    <property type="entry name" value="Tpt1p"/>
    <property type="match status" value="1"/>
</dbReference>
<dbReference type="InterPro" id="IPR002745">
    <property type="entry name" value="Ptrans_KptA/Tpt1"/>
</dbReference>
<dbReference type="Gene3D" id="3.20.170.30">
    <property type="match status" value="1"/>
</dbReference>
<name>A0AAV5RUK0_MAUHU</name>
<dbReference type="Proteomes" id="UP001377567">
    <property type="component" value="Unassembled WGS sequence"/>
</dbReference>
<gene>
    <name evidence="7" type="ORF">DAKH74_019350</name>
</gene>
<dbReference type="InterPro" id="IPR042081">
    <property type="entry name" value="RNA_2'-PTrans_C"/>
</dbReference>
<evidence type="ECO:0000256" key="4">
    <source>
        <dbReference type="ARBA" id="ARBA00022679"/>
    </source>
</evidence>
<evidence type="ECO:0000313" key="8">
    <source>
        <dbReference type="Proteomes" id="UP001377567"/>
    </source>
</evidence>
<evidence type="ECO:0000256" key="6">
    <source>
        <dbReference type="ARBA" id="ARBA00047949"/>
    </source>
</evidence>
<dbReference type="EC" id="2.7.1.160" evidence="3"/>
<dbReference type="Pfam" id="PF01885">
    <property type="entry name" value="PTS_2-RNA"/>
    <property type="match status" value="1"/>
</dbReference>
<comment type="caution">
    <text evidence="7">The sequence shown here is derived from an EMBL/GenBank/DDBJ whole genome shotgun (WGS) entry which is preliminary data.</text>
</comment>
<evidence type="ECO:0000256" key="2">
    <source>
        <dbReference type="ARBA" id="ARBA00009836"/>
    </source>
</evidence>
<protein>
    <recommendedName>
        <fullName evidence="3">2'-phosphotransferase</fullName>
        <ecNumber evidence="3">2.7.1.160</ecNumber>
    </recommendedName>
</protein>
<keyword evidence="5" id="KW-0520">NAD</keyword>
<accession>A0AAV5RUK0</accession>
<sequence>MNSEETRGEQPRDKRDIQISKALSYLLRHGAAKEKLPIDGNGYVPIAALLAHNRLKTHKCTRDDLARVVANNDKKRFVVDTASDSIAATQGHSLQLKPDESVLAPVTDVAELPQQLIHGTNVRNCTLIVQSGKLSPMNRNHVHLSAGIVGQDKDVVSGMRASSNVYIYIKRDAETLAHLRLFKSLNNVYLCENEIPLQYFDRVEIRGNRDPEGQASLARLLADHGIAYTIV</sequence>
<evidence type="ECO:0000256" key="1">
    <source>
        <dbReference type="ARBA" id="ARBA00003343"/>
    </source>
</evidence>
<proteinExistence type="inferred from homology"/>
<organism evidence="7 8">
    <name type="scientific">Maudiozyma humilis</name>
    <name type="common">Sour dough yeast</name>
    <name type="synonym">Kazachstania humilis</name>
    <dbReference type="NCBI Taxonomy" id="51915"/>
    <lineage>
        <taxon>Eukaryota</taxon>
        <taxon>Fungi</taxon>
        <taxon>Dikarya</taxon>
        <taxon>Ascomycota</taxon>
        <taxon>Saccharomycotina</taxon>
        <taxon>Saccharomycetes</taxon>
        <taxon>Saccharomycetales</taxon>
        <taxon>Saccharomycetaceae</taxon>
        <taxon>Maudiozyma</taxon>
    </lineage>
</organism>